<evidence type="ECO:0000313" key="7">
    <source>
        <dbReference type="Proteomes" id="UP000315827"/>
    </source>
</evidence>
<keyword evidence="1" id="KW-0229">DNA integration</keyword>
<dbReference type="InterPro" id="IPR013762">
    <property type="entry name" value="Integrase-like_cat_sf"/>
</dbReference>
<dbReference type="PANTHER" id="PTHR30349:SF64">
    <property type="entry name" value="PROPHAGE INTEGRASE INTD-RELATED"/>
    <property type="match status" value="1"/>
</dbReference>
<dbReference type="PROSITE" id="PS51900">
    <property type="entry name" value="CB"/>
    <property type="match status" value="1"/>
</dbReference>
<dbReference type="SUPFAM" id="SSF56349">
    <property type="entry name" value="DNA breaking-rejoining enzymes"/>
    <property type="match status" value="1"/>
</dbReference>
<evidence type="ECO:0000256" key="1">
    <source>
        <dbReference type="ARBA" id="ARBA00022908"/>
    </source>
</evidence>
<proteinExistence type="predicted"/>
<dbReference type="PANTHER" id="PTHR30349">
    <property type="entry name" value="PHAGE INTEGRASE-RELATED"/>
    <property type="match status" value="1"/>
</dbReference>
<name>A0A5C6KL76_PARDI</name>
<evidence type="ECO:0000256" key="4">
    <source>
        <dbReference type="PROSITE-ProRule" id="PRU01248"/>
    </source>
</evidence>
<dbReference type="InterPro" id="IPR050090">
    <property type="entry name" value="Tyrosine_recombinase_XerCD"/>
</dbReference>
<dbReference type="InterPro" id="IPR011010">
    <property type="entry name" value="DNA_brk_join_enz"/>
</dbReference>
<dbReference type="GO" id="GO:0003677">
    <property type="term" value="F:DNA binding"/>
    <property type="evidence" value="ECO:0007669"/>
    <property type="project" value="UniProtKB-UniRule"/>
</dbReference>
<dbReference type="InterPro" id="IPR044068">
    <property type="entry name" value="CB"/>
</dbReference>
<dbReference type="RefSeq" id="WP_146374701.1">
    <property type="nucleotide sequence ID" value="NZ_VOHW01000001.1"/>
</dbReference>
<gene>
    <name evidence="6" type="ORF">FSA05_00365</name>
</gene>
<protein>
    <submittedName>
        <fullName evidence="6">Site-specific integrase</fullName>
    </submittedName>
</protein>
<evidence type="ECO:0000313" key="6">
    <source>
        <dbReference type="EMBL" id="TWV64110.1"/>
    </source>
</evidence>
<reference evidence="6 7" key="1">
    <citation type="submission" date="2019-07" db="EMBL/GenBank/DDBJ databases">
        <title>Genome sequencing of Parabacteroides distasonis iSURF_7.</title>
        <authorList>
            <person name="Degefu H.N."/>
            <person name="Ruoff K.L."/>
            <person name="Price C.E."/>
            <person name="Valls R.A."/>
            <person name="O'Toole G.A."/>
        </authorList>
    </citation>
    <scope>NUCLEOTIDE SEQUENCE [LARGE SCALE GENOMIC DNA]</scope>
    <source>
        <strain evidence="6 7">CFPLTA003_1B</strain>
    </source>
</reference>
<evidence type="ECO:0000259" key="5">
    <source>
        <dbReference type="PROSITE" id="PS51900"/>
    </source>
</evidence>
<sequence length="422" mass="48649">MATVQWVIFKHHKKSDGTYNPKIQIIHKSLSAYIPSGVNTECVRFRKGHSSGSVTDSSIEDSLNDKVRKIRAILNEKEEIISEMDTAKEVKDYVLKILDAGSEIDFLRFANEYKDKIKNESTKAYNVTRINALTNYVVEKTGKPSLPISKLTHKLLKDYEDWLRTTNRKSKKADKEKCGLSENSINSYMGALSIIFNAAKKKYNDYDVGDILIKNDPFKVYSPPRIETTSKRAVERETIRKIFDYHSDKEVPEMTRDLFLMSFFLAGMNLADIYDCGPFGDRVEYTRKKTRTHKKDKPFLSLMMHPIIADIIEKYRDKDGIRGFCFYKMYSNMPAFHQAVRRGFSVLRRELSLPDLTYYAARHSFATIARNECDISMDDIALCLTHESGHDITDTYVKLDFSRVDNVINKVVDHVFKEIAGV</sequence>
<dbReference type="Proteomes" id="UP000315827">
    <property type="component" value="Unassembled WGS sequence"/>
</dbReference>
<keyword evidence="2 4" id="KW-0238">DNA-binding</keyword>
<dbReference type="AlphaFoldDB" id="A0A5C6KL76"/>
<accession>A0A5C6KL76</accession>
<keyword evidence="3" id="KW-0233">DNA recombination</keyword>
<comment type="caution">
    <text evidence="6">The sequence shown here is derived from an EMBL/GenBank/DDBJ whole genome shotgun (WGS) entry which is preliminary data.</text>
</comment>
<evidence type="ECO:0000256" key="3">
    <source>
        <dbReference type="ARBA" id="ARBA00023172"/>
    </source>
</evidence>
<dbReference type="EMBL" id="VOHW01000001">
    <property type="protein sequence ID" value="TWV64110.1"/>
    <property type="molecule type" value="Genomic_DNA"/>
</dbReference>
<dbReference type="InterPro" id="IPR010998">
    <property type="entry name" value="Integrase_recombinase_N"/>
</dbReference>
<organism evidence="6 7">
    <name type="scientific">Parabacteroides distasonis</name>
    <dbReference type="NCBI Taxonomy" id="823"/>
    <lineage>
        <taxon>Bacteria</taxon>
        <taxon>Pseudomonadati</taxon>
        <taxon>Bacteroidota</taxon>
        <taxon>Bacteroidia</taxon>
        <taxon>Bacteroidales</taxon>
        <taxon>Tannerellaceae</taxon>
        <taxon>Parabacteroides</taxon>
    </lineage>
</organism>
<dbReference type="Pfam" id="PF13102">
    <property type="entry name" value="Phage_int_SAM_5"/>
    <property type="match status" value="1"/>
</dbReference>
<dbReference type="Gene3D" id="1.10.150.130">
    <property type="match status" value="1"/>
</dbReference>
<feature type="domain" description="Core-binding (CB)" evidence="5">
    <location>
        <begin position="104"/>
        <end position="200"/>
    </location>
</feature>
<dbReference type="GO" id="GO:0006310">
    <property type="term" value="P:DNA recombination"/>
    <property type="evidence" value="ECO:0007669"/>
    <property type="project" value="UniProtKB-KW"/>
</dbReference>
<dbReference type="InterPro" id="IPR025269">
    <property type="entry name" value="SAM-like_dom"/>
</dbReference>
<evidence type="ECO:0000256" key="2">
    <source>
        <dbReference type="ARBA" id="ARBA00023125"/>
    </source>
</evidence>
<dbReference type="GO" id="GO:0015074">
    <property type="term" value="P:DNA integration"/>
    <property type="evidence" value="ECO:0007669"/>
    <property type="project" value="UniProtKB-KW"/>
</dbReference>
<dbReference type="Gene3D" id="1.10.443.10">
    <property type="entry name" value="Intergrase catalytic core"/>
    <property type="match status" value="1"/>
</dbReference>